<reference evidence="1" key="1">
    <citation type="submission" date="2021-01" db="EMBL/GenBank/DDBJ databases">
        <title>Adiantum capillus-veneris genome.</title>
        <authorList>
            <person name="Fang Y."/>
            <person name="Liao Q."/>
        </authorList>
    </citation>
    <scope>NUCLEOTIDE SEQUENCE</scope>
    <source>
        <strain evidence="1">H3</strain>
        <tissue evidence="1">Leaf</tissue>
    </source>
</reference>
<dbReference type="AlphaFoldDB" id="A0A9D4UVA7"/>
<evidence type="ECO:0000313" key="2">
    <source>
        <dbReference type="Proteomes" id="UP000886520"/>
    </source>
</evidence>
<proteinExistence type="predicted"/>
<gene>
    <name evidence="1" type="ORF">GOP47_0010124</name>
</gene>
<sequence>MQLHCNALRCTPADDELWVAFVGKFDGCVATSGRGEDVGEMAVARWQDGGRSWRMEVDMWGLKLSPSRDFTHGDTIISSGHYGILIFPHRIAQKTGNNDCKEAKDQFGDSLDIKAMVTTTNAAMKVAFQAMYGLGARTFIFMNAIPKGCSRDR</sequence>
<protein>
    <submittedName>
        <fullName evidence="1">Uncharacterized protein</fullName>
    </submittedName>
</protein>
<dbReference type="Proteomes" id="UP000886520">
    <property type="component" value="Chromosome 10"/>
</dbReference>
<name>A0A9D4UVA7_ADICA</name>
<dbReference type="EMBL" id="JABFUD020000010">
    <property type="protein sequence ID" value="KAI5074163.1"/>
    <property type="molecule type" value="Genomic_DNA"/>
</dbReference>
<accession>A0A9D4UVA7</accession>
<keyword evidence="2" id="KW-1185">Reference proteome</keyword>
<comment type="caution">
    <text evidence="1">The sequence shown here is derived from an EMBL/GenBank/DDBJ whole genome shotgun (WGS) entry which is preliminary data.</text>
</comment>
<organism evidence="1 2">
    <name type="scientific">Adiantum capillus-veneris</name>
    <name type="common">Maidenhair fern</name>
    <dbReference type="NCBI Taxonomy" id="13818"/>
    <lineage>
        <taxon>Eukaryota</taxon>
        <taxon>Viridiplantae</taxon>
        <taxon>Streptophyta</taxon>
        <taxon>Embryophyta</taxon>
        <taxon>Tracheophyta</taxon>
        <taxon>Polypodiopsida</taxon>
        <taxon>Polypodiidae</taxon>
        <taxon>Polypodiales</taxon>
        <taxon>Pteridineae</taxon>
        <taxon>Pteridaceae</taxon>
        <taxon>Vittarioideae</taxon>
        <taxon>Adiantum</taxon>
    </lineage>
</organism>
<evidence type="ECO:0000313" key="1">
    <source>
        <dbReference type="EMBL" id="KAI5074163.1"/>
    </source>
</evidence>